<dbReference type="InterPro" id="IPR009071">
    <property type="entry name" value="HMG_box_dom"/>
</dbReference>
<dbReference type="OrthoDB" id="2307332at2759"/>
<feature type="region of interest" description="Disordered" evidence="4">
    <location>
        <begin position="107"/>
        <end position="132"/>
    </location>
</feature>
<dbReference type="Proteomes" id="UP000824596">
    <property type="component" value="Unassembled WGS sequence"/>
</dbReference>
<sequence>MSRHQPYVDPGEIHQAIGSDYSRCHATLPAEGLPSYTPNPQELTPPTGYPRPDASACGVYSADPGQESYASYAYPPYTPEMSPLAMAGMDDAISTRNGLNISRRLRSADSHHVRPGGVEKRRKPAKSGTKQVSLKKHISLQRPLSEVMEQTGNVEVSDVFNHVHRPNDVRMDEASKEGKIKRPLNAFLLYRKHVIGYVKKELLGEENKNNQQLVSRICGDSWKMETDEVKSNFKKLAQAEKTRHGQAFPTYKYTPNTGKKRDTDDIRKPERSKSAGSGIRPATASSVGERFGTSSPHMAGTGQYNFGLRSEAAIMAQRGLYGEDAYGNMQPLATLYGQHYPGQQVLFAMPELGHGWSQELPPVGSCASEPHSQVELPMNAHLRGIPSSSANLYIDPSLLPGMGEAAHQLLPREDGLQGHHVWQTYRETADGMMAVMPDLDVNGAHNAYLRGGQEDWHVEPLDDTSHFSDWMAQEDNSAGT</sequence>
<evidence type="ECO:0000256" key="2">
    <source>
        <dbReference type="ARBA" id="ARBA00023242"/>
    </source>
</evidence>
<dbReference type="Gene3D" id="1.10.30.10">
    <property type="entry name" value="High mobility group box domain"/>
    <property type="match status" value="1"/>
</dbReference>
<feature type="region of interest" description="Disordered" evidence="4">
    <location>
        <begin position="29"/>
        <end position="55"/>
    </location>
</feature>
<dbReference type="GeneID" id="68356942"/>
<dbReference type="Pfam" id="PF00505">
    <property type="entry name" value="HMG_box"/>
    <property type="match status" value="1"/>
</dbReference>
<dbReference type="GO" id="GO:0000981">
    <property type="term" value="F:DNA-binding transcription factor activity, RNA polymerase II-specific"/>
    <property type="evidence" value="ECO:0007669"/>
    <property type="project" value="TreeGrafter"/>
</dbReference>
<name>A0A9P8MSY1_9HYPO</name>
<dbReference type="InterPro" id="IPR051356">
    <property type="entry name" value="SOX/SOX-like_TF"/>
</dbReference>
<keyword evidence="2 3" id="KW-0539">Nucleus</keyword>
<dbReference type="EMBL" id="JAIZPD010000009">
    <property type="protein sequence ID" value="KAH0960660.1"/>
    <property type="molecule type" value="Genomic_DNA"/>
</dbReference>
<dbReference type="GO" id="GO:0005634">
    <property type="term" value="C:nucleus"/>
    <property type="evidence" value="ECO:0007669"/>
    <property type="project" value="UniProtKB-UniRule"/>
</dbReference>
<evidence type="ECO:0000313" key="7">
    <source>
        <dbReference type="Proteomes" id="UP000824596"/>
    </source>
</evidence>
<dbReference type="CDD" id="cd01389">
    <property type="entry name" value="HMG-box_ROX1-like"/>
    <property type="match status" value="1"/>
</dbReference>
<dbReference type="PROSITE" id="PS50118">
    <property type="entry name" value="HMG_BOX_2"/>
    <property type="match status" value="1"/>
</dbReference>
<evidence type="ECO:0000256" key="1">
    <source>
        <dbReference type="ARBA" id="ARBA00023125"/>
    </source>
</evidence>
<dbReference type="SUPFAM" id="SSF47095">
    <property type="entry name" value="HMG-box"/>
    <property type="match status" value="1"/>
</dbReference>
<feature type="region of interest" description="Disordered" evidence="4">
    <location>
        <begin position="240"/>
        <end position="296"/>
    </location>
</feature>
<feature type="compositionally biased region" description="Basic and acidic residues" evidence="4">
    <location>
        <begin position="259"/>
        <end position="273"/>
    </location>
</feature>
<keyword evidence="7" id="KW-1185">Reference proteome</keyword>
<dbReference type="PANTHER" id="PTHR45789:SF2">
    <property type="entry name" value="FI18025P1"/>
    <property type="match status" value="1"/>
</dbReference>
<feature type="DNA-binding region" description="HMG box" evidence="3">
    <location>
        <begin position="180"/>
        <end position="252"/>
    </location>
</feature>
<proteinExistence type="predicted"/>
<dbReference type="RefSeq" id="XP_044718173.1">
    <property type="nucleotide sequence ID" value="XM_044866284.1"/>
</dbReference>
<accession>A0A9P8MSY1</accession>
<organism evidence="6 7">
    <name type="scientific">Hirsutella rhossiliensis</name>
    <dbReference type="NCBI Taxonomy" id="111463"/>
    <lineage>
        <taxon>Eukaryota</taxon>
        <taxon>Fungi</taxon>
        <taxon>Dikarya</taxon>
        <taxon>Ascomycota</taxon>
        <taxon>Pezizomycotina</taxon>
        <taxon>Sordariomycetes</taxon>
        <taxon>Hypocreomycetidae</taxon>
        <taxon>Hypocreales</taxon>
        <taxon>Ophiocordycipitaceae</taxon>
        <taxon>Hirsutella</taxon>
    </lineage>
</organism>
<evidence type="ECO:0000256" key="3">
    <source>
        <dbReference type="PROSITE-ProRule" id="PRU00267"/>
    </source>
</evidence>
<dbReference type="GO" id="GO:0000978">
    <property type="term" value="F:RNA polymerase II cis-regulatory region sequence-specific DNA binding"/>
    <property type="evidence" value="ECO:0007669"/>
    <property type="project" value="TreeGrafter"/>
</dbReference>
<evidence type="ECO:0000313" key="6">
    <source>
        <dbReference type="EMBL" id="KAH0960660.1"/>
    </source>
</evidence>
<evidence type="ECO:0000259" key="5">
    <source>
        <dbReference type="PROSITE" id="PS50118"/>
    </source>
</evidence>
<comment type="caution">
    <text evidence="6">The sequence shown here is derived from an EMBL/GenBank/DDBJ whole genome shotgun (WGS) entry which is preliminary data.</text>
</comment>
<dbReference type="AlphaFoldDB" id="A0A9P8MSY1"/>
<dbReference type="PANTHER" id="PTHR45789">
    <property type="entry name" value="FI18025P1"/>
    <property type="match status" value="1"/>
</dbReference>
<gene>
    <name evidence="6" type="ORF">HRG_07813</name>
</gene>
<reference evidence="6" key="1">
    <citation type="submission" date="2021-09" db="EMBL/GenBank/DDBJ databases">
        <title>A high-quality genome of the endoparasitic fungus Hirsutella rhossiliensis with a comparison of Hirsutella genomes reveals transposable elements contributing to genome size variation.</title>
        <authorList>
            <person name="Lin R."/>
            <person name="Jiao Y."/>
            <person name="Sun X."/>
            <person name="Ling J."/>
            <person name="Xie B."/>
            <person name="Cheng X."/>
        </authorList>
    </citation>
    <scope>NUCLEOTIDE SEQUENCE</scope>
    <source>
        <strain evidence="6">HR02</strain>
    </source>
</reference>
<keyword evidence="1 3" id="KW-0238">DNA-binding</keyword>
<protein>
    <submittedName>
        <fullName evidence="6">HMG (High mobility group) box domain-containing protein</fullName>
    </submittedName>
</protein>
<dbReference type="SMART" id="SM00398">
    <property type="entry name" value="HMG"/>
    <property type="match status" value="1"/>
</dbReference>
<feature type="domain" description="HMG box" evidence="5">
    <location>
        <begin position="180"/>
        <end position="252"/>
    </location>
</feature>
<evidence type="ECO:0000256" key="4">
    <source>
        <dbReference type="SAM" id="MobiDB-lite"/>
    </source>
</evidence>
<dbReference type="InterPro" id="IPR036910">
    <property type="entry name" value="HMG_box_dom_sf"/>
</dbReference>